<comment type="caution">
    <text evidence="8">The sequence shown here is derived from an EMBL/GenBank/DDBJ whole genome shotgun (WGS) entry which is preliminary data.</text>
</comment>
<evidence type="ECO:0000313" key="9">
    <source>
        <dbReference type="Proteomes" id="UP000637695"/>
    </source>
</evidence>
<keyword evidence="3" id="KW-1003">Cell membrane</keyword>
<evidence type="ECO:0008006" key="10">
    <source>
        <dbReference type="Google" id="ProtNLM"/>
    </source>
</evidence>
<comment type="subcellular location">
    <subcellularLocation>
        <location evidence="1">Cell membrane</location>
        <topology evidence="1">Multi-pass membrane protein</topology>
    </subcellularLocation>
</comment>
<feature type="transmembrane region" description="Helical" evidence="7">
    <location>
        <begin position="21"/>
        <end position="42"/>
    </location>
</feature>
<dbReference type="EMBL" id="BMOY01000003">
    <property type="protein sequence ID" value="GGI97223.1"/>
    <property type="molecule type" value="Genomic_DNA"/>
</dbReference>
<organism evidence="8 9">
    <name type="scientific">Alicyclobacillus cellulosilyticus</name>
    <dbReference type="NCBI Taxonomy" id="1003997"/>
    <lineage>
        <taxon>Bacteria</taxon>
        <taxon>Bacillati</taxon>
        <taxon>Bacillota</taxon>
        <taxon>Bacilli</taxon>
        <taxon>Bacillales</taxon>
        <taxon>Alicyclobacillaceae</taxon>
        <taxon>Alicyclobacillus</taxon>
    </lineage>
</organism>
<dbReference type="Pfam" id="PF03626">
    <property type="entry name" value="COX4_pro"/>
    <property type="match status" value="1"/>
</dbReference>
<evidence type="ECO:0000256" key="1">
    <source>
        <dbReference type="ARBA" id="ARBA00004651"/>
    </source>
</evidence>
<dbReference type="RefSeq" id="WP_188880785.1">
    <property type="nucleotide sequence ID" value="NZ_BMOY01000003.1"/>
</dbReference>
<dbReference type="PANTHER" id="PTHR36835">
    <property type="entry name" value="CYTOCHROME BO(3) UBIQUINOL OXIDASE SUBUNIT 4"/>
    <property type="match status" value="1"/>
</dbReference>
<protein>
    <recommendedName>
        <fullName evidence="10">Quinol oxidase subunit 4</fullName>
    </recommendedName>
</protein>
<keyword evidence="4 7" id="KW-0812">Transmembrane</keyword>
<dbReference type="GO" id="GO:0015990">
    <property type="term" value="P:electron transport coupled proton transport"/>
    <property type="evidence" value="ECO:0007669"/>
    <property type="project" value="TreeGrafter"/>
</dbReference>
<dbReference type="GO" id="GO:0005886">
    <property type="term" value="C:plasma membrane"/>
    <property type="evidence" value="ECO:0007669"/>
    <property type="project" value="UniProtKB-SubCell"/>
</dbReference>
<evidence type="ECO:0000256" key="5">
    <source>
        <dbReference type="ARBA" id="ARBA00022989"/>
    </source>
</evidence>
<dbReference type="GO" id="GO:0009486">
    <property type="term" value="F:cytochrome bo3 ubiquinol oxidase activity"/>
    <property type="evidence" value="ECO:0007669"/>
    <property type="project" value="TreeGrafter"/>
</dbReference>
<evidence type="ECO:0000256" key="6">
    <source>
        <dbReference type="ARBA" id="ARBA00023136"/>
    </source>
</evidence>
<dbReference type="GO" id="GO:0009319">
    <property type="term" value="C:cytochrome o ubiquinol oxidase complex"/>
    <property type="evidence" value="ECO:0007669"/>
    <property type="project" value="TreeGrafter"/>
</dbReference>
<keyword evidence="9" id="KW-1185">Reference proteome</keyword>
<feature type="transmembrane region" description="Helical" evidence="7">
    <location>
        <begin position="48"/>
        <end position="68"/>
    </location>
</feature>
<gene>
    <name evidence="8" type="ORF">GCM10010885_03470</name>
</gene>
<accession>A0A917K263</accession>
<dbReference type="InterPro" id="IPR050968">
    <property type="entry name" value="Cytochrome_c_oxidase_bac_sub4"/>
</dbReference>
<name>A0A917K263_9BACL</name>
<feature type="transmembrane region" description="Helical" evidence="7">
    <location>
        <begin position="80"/>
        <end position="101"/>
    </location>
</feature>
<keyword evidence="6 7" id="KW-0472">Membrane</keyword>
<keyword evidence="5 7" id="KW-1133">Transmembrane helix</keyword>
<dbReference type="AlphaFoldDB" id="A0A917K263"/>
<sequence length="108" mass="11884">MALHPSSAPHGGKRPFPWSHMVGFILSIVLTVAALWAVLARALHPGPLTTFILVLGVLQIVVQLFFFMHITESEGPPWHAWMLMLGFVFVVAIVAGSIWIMSFGTEAY</sequence>
<reference evidence="8" key="2">
    <citation type="submission" date="2020-09" db="EMBL/GenBank/DDBJ databases">
        <authorList>
            <person name="Sun Q."/>
            <person name="Ohkuma M."/>
        </authorList>
    </citation>
    <scope>NUCLEOTIDE SEQUENCE</scope>
    <source>
        <strain evidence="8">JCM 18487</strain>
    </source>
</reference>
<evidence type="ECO:0000256" key="7">
    <source>
        <dbReference type="SAM" id="Phobius"/>
    </source>
</evidence>
<dbReference type="GO" id="GO:0015078">
    <property type="term" value="F:proton transmembrane transporter activity"/>
    <property type="evidence" value="ECO:0007669"/>
    <property type="project" value="TreeGrafter"/>
</dbReference>
<reference evidence="8" key="1">
    <citation type="journal article" date="2014" name="Int. J. Syst. Evol. Microbiol.">
        <title>Complete genome sequence of Corynebacterium casei LMG S-19264T (=DSM 44701T), isolated from a smear-ripened cheese.</title>
        <authorList>
            <consortium name="US DOE Joint Genome Institute (JGI-PGF)"/>
            <person name="Walter F."/>
            <person name="Albersmeier A."/>
            <person name="Kalinowski J."/>
            <person name="Ruckert C."/>
        </authorList>
    </citation>
    <scope>NUCLEOTIDE SEQUENCE</scope>
    <source>
        <strain evidence="8">JCM 18487</strain>
    </source>
</reference>
<proteinExistence type="inferred from homology"/>
<dbReference type="Proteomes" id="UP000637695">
    <property type="component" value="Unassembled WGS sequence"/>
</dbReference>
<evidence type="ECO:0000256" key="4">
    <source>
        <dbReference type="ARBA" id="ARBA00022692"/>
    </source>
</evidence>
<dbReference type="InterPro" id="IPR005171">
    <property type="entry name" value="Cyt_c_oxidase_su4_prok"/>
</dbReference>
<dbReference type="GO" id="GO:0019646">
    <property type="term" value="P:aerobic electron transport chain"/>
    <property type="evidence" value="ECO:0007669"/>
    <property type="project" value="TreeGrafter"/>
</dbReference>
<evidence type="ECO:0000313" key="8">
    <source>
        <dbReference type="EMBL" id="GGI97223.1"/>
    </source>
</evidence>
<evidence type="ECO:0000256" key="3">
    <source>
        <dbReference type="ARBA" id="ARBA00022475"/>
    </source>
</evidence>
<comment type="similarity">
    <text evidence="2">Belongs to the cytochrome c oxidase bacterial subunit 4 family.</text>
</comment>
<dbReference type="PANTHER" id="PTHR36835:SF1">
    <property type="entry name" value="CYTOCHROME BO(3) UBIQUINOL OXIDASE SUBUNIT 4"/>
    <property type="match status" value="1"/>
</dbReference>
<evidence type="ECO:0000256" key="2">
    <source>
        <dbReference type="ARBA" id="ARBA00008079"/>
    </source>
</evidence>